<dbReference type="Gene3D" id="3.10.450.160">
    <property type="entry name" value="inner membrane protein cigr"/>
    <property type="match status" value="1"/>
</dbReference>
<evidence type="ECO:0000256" key="1">
    <source>
        <dbReference type="SAM" id="SignalP"/>
    </source>
</evidence>
<dbReference type="RefSeq" id="WP_100674746.1">
    <property type="nucleotide sequence ID" value="NZ_NJGD01000027.1"/>
</dbReference>
<comment type="caution">
    <text evidence="2">The sequence shown here is derived from an EMBL/GenBank/DDBJ whole genome shotgun (WGS) entry which is preliminary data.</text>
</comment>
<proteinExistence type="predicted"/>
<keyword evidence="1" id="KW-0732">Signal</keyword>
<dbReference type="InterPro" id="IPR024572">
    <property type="entry name" value="RcnB"/>
</dbReference>
<dbReference type="EMBL" id="NJGD01000027">
    <property type="protein sequence ID" value="PJR09836.1"/>
    <property type="molecule type" value="Genomic_DNA"/>
</dbReference>
<dbReference type="Proteomes" id="UP000231987">
    <property type="component" value="Unassembled WGS sequence"/>
</dbReference>
<feature type="chain" id="PRO_5014397529" description="Integral membrane protein" evidence="1">
    <location>
        <begin position="23"/>
        <end position="110"/>
    </location>
</feature>
<evidence type="ECO:0000313" key="2">
    <source>
        <dbReference type="EMBL" id="PJR09836.1"/>
    </source>
</evidence>
<gene>
    <name evidence="2" type="ORF">CEJ86_30465</name>
</gene>
<dbReference type="AlphaFoldDB" id="A0A2J0YTV2"/>
<accession>A0A2J0YTV2</accession>
<protein>
    <recommendedName>
        <fullName evidence="4">Integral membrane protein</fullName>
    </recommendedName>
</protein>
<evidence type="ECO:0008006" key="4">
    <source>
        <dbReference type="Google" id="ProtNLM"/>
    </source>
</evidence>
<sequence length="110" mass="12764">MKKFFALLLTGTCLVAPMTAQARDGYRGPDRHHHVERTVKIKKKVVVHEHRWSRGHRLSGAERRRMARVNDYRRYRLAHPPRGHQWVKIDNDFLLVGITSGVIASIFAGR</sequence>
<name>A0A2J0YTV2_RHIML</name>
<dbReference type="Pfam" id="PF11776">
    <property type="entry name" value="RcnB"/>
    <property type="match status" value="1"/>
</dbReference>
<feature type="signal peptide" evidence="1">
    <location>
        <begin position="1"/>
        <end position="22"/>
    </location>
</feature>
<reference evidence="2 3" key="1">
    <citation type="submission" date="2017-06" db="EMBL/GenBank/DDBJ databases">
        <title>Ensifer strains isolated from leguminous trees and herbs display diverse denitrification phenotypes with some acting as strong N2O sinks.</title>
        <authorList>
            <person name="Woliy K."/>
            <person name="Mania D."/>
            <person name="Bakken L.R."/>
            <person name="Frostegard A."/>
        </authorList>
    </citation>
    <scope>NUCLEOTIDE SEQUENCE [LARGE SCALE GENOMIC DNA]</scope>
    <source>
        <strain evidence="2 3">AC50a</strain>
    </source>
</reference>
<evidence type="ECO:0000313" key="3">
    <source>
        <dbReference type="Proteomes" id="UP000231987"/>
    </source>
</evidence>
<organism evidence="2 3">
    <name type="scientific">Rhizobium meliloti</name>
    <name type="common">Ensifer meliloti</name>
    <name type="synonym">Sinorhizobium meliloti</name>
    <dbReference type="NCBI Taxonomy" id="382"/>
    <lineage>
        <taxon>Bacteria</taxon>
        <taxon>Pseudomonadati</taxon>
        <taxon>Pseudomonadota</taxon>
        <taxon>Alphaproteobacteria</taxon>
        <taxon>Hyphomicrobiales</taxon>
        <taxon>Rhizobiaceae</taxon>
        <taxon>Sinorhizobium/Ensifer group</taxon>
        <taxon>Sinorhizobium</taxon>
    </lineage>
</organism>